<dbReference type="OrthoDB" id="10612531at2759"/>
<protein>
    <submittedName>
        <fullName evidence="2">6396_t:CDS:1</fullName>
    </submittedName>
</protein>
<name>A0A9N9AYB2_9GLOM</name>
<dbReference type="Proteomes" id="UP000789831">
    <property type="component" value="Unassembled WGS sequence"/>
</dbReference>
<feature type="region of interest" description="Disordered" evidence="1">
    <location>
        <begin position="142"/>
        <end position="197"/>
    </location>
</feature>
<reference evidence="2" key="1">
    <citation type="submission" date="2021-06" db="EMBL/GenBank/DDBJ databases">
        <authorList>
            <person name="Kallberg Y."/>
            <person name="Tangrot J."/>
            <person name="Rosling A."/>
        </authorList>
    </citation>
    <scope>NUCLEOTIDE SEQUENCE</scope>
    <source>
        <strain evidence="2">MT106</strain>
    </source>
</reference>
<sequence>MINTGLDLTAENTNNTNRLCSSLPTHSVFLAAQQQEQHERLRKRHIINHLRSPPAFDTYLHPRSSSSSSSDSGSRRNSVAEEMLNNPSAYTYRHHSRTSSQSSENELIVETFGKVIRRVSSAIRANLMEGIIENVDFDKVNSREEEWESDFEESSSESEEEFIMGSPSQTPQRRHSRTPSYNGDDEKSLSSSAPTSNYLQIYNSRRAF</sequence>
<feature type="compositionally biased region" description="Acidic residues" evidence="1">
    <location>
        <begin position="145"/>
        <end position="162"/>
    </location>
</feature>
<evidence type="ECO:0000313" key="3">
    <source>
        <dbReference type="Proteomes" id="UP000789831"/>
    </source>
</evidence>
<evidence type="ECO:0000256" key="1">
    <source>
        <dbReference type="SAM" id="MobiDB-lite"/>
    </source>
</evidence>
<comment type="caution">
    <text evidence="2">The sequence shown here is derived from an EMBL/GenBank/DDBJ whole genome shotgun (WGS) entry which is preliminary data.</text>
</comment>
<dbReference type="AlphaFoldDB" id="A0A9N9AYB2"/>
<proteinExistence type="predicted"/>
<dbReference type="EMBL" id="CAJVPL010001008">
    <property type="protein sequence ID" value="CAG8546587.1"/>
    <property type="molecule type" value="Genomic_DNA"/>
</dbReference>
<feature type="region of interest" description="Disordered" evidence="1">
    <location>
        <begin position="52"/>
        <end position="105"/>
    </location>
</feature>
<organism evidence="2 3">
    <name type="scientific">Ambispora gerdemannii</name>
    <dbReference type="NCBI Taxonomy" id="144530"/>
    <lineage>
        <taxon>Eukaryota</taxon>
        <taxon>Fungi</taxon>
        <taxon>Fungi incertae sedis</taxon>
        <taxon>Mucoromycota</taxon>
        <taxon>Glomeromycotina</taxon>
        <taxon>Glomeromycetes</taxon>
        <taxon>Archaeosporales</taxon>
        <taxon>Ambisporaceae</taxon>
        <taxon>Ambispora</taxon>
    </lineage>
</organism>
<evidence type="ECO:0000313" key="2">
    <source>
        <dbReference type="EMBL" id="CAG8546587.1"/>
    </source>
</evidence>
<accession>A0A9N9AYB2</accession>
<feature type="compositionally biased region" description="Low complexity" evidence="1">
    <location>
        <begin position="63"/>
        <end position="77"/>
    </location>
</feature>
<gene>
    <name evidence="2" type="ORF">AGERDE_LOCUS6448</name>
</gene>
<keyword evidence="3" id="KW-1185">Reference proteome</keyword>